<feature type="signal peptide" evidence="1">
    <location>
        <begin position="1"/>
        <end position="24"/>
    </location>
</feature>
<dbReference type="Proteomes" id="UP000248795">
    <property type="component" value="Unassembled WGS sequence"/>
</dbReference>
<evidence type="ECO:0000313" key="2">
    <source>
        <dbReference type="EMBL" id="PZF76756.1"/>
    </source>
</evidence>
<comment type="caution">
    <text evidence="2">The sequence shown here is derived from an EMBL/GenBank/DDBJ whole genome shotgun (WGS) entry which is preliminary data.</text>
</comment>
<protein>
    <recommendedName>
        <fullName evidence="4">3',5'-cyclic-nucleotide phosphodiesterase</fullName>
    </recommendedName>
</protein>
<proteinExistence type="predicted"/>
<name>A0A2W2BTI7_9HYPH</name>
<keyword evidence="1" id="KW-0732">Signal</keyword>
<dbReference type="EMBL" id="QKVK01000004">
    <property type="protein sequence ID" value="PZF76756.1"/>
    <property type="molecule type" value="Genomic_DNA"/>
</dbReference>
<evidence type="ECO:0000256" key="1">
    <source>
        <dbReference type="SAM" id="SignalP"/>
    </source>
</evidence>
<accession>A0A2W2BTI7</accession>
<keyword evidence="3" id="KW-1185">Reference proteome</keyword>
<evidence type="ECO:0000313" key="3">
    <source>
        <dbReference type="Proteomes" id="UP000248795"/>
    </source>
</evidence>
<organism evidence="2 3">
    <name type="scientific">Aestuariivirga litoralis</name>
    <dbReference type="NCBI Taxonomy" id="2650924"/>
    <lineage>
        <taxon>Bacteria</taxon>
        <taxon>Pseudomonadati</taxon>
        <taxon>Pseudomonadota</taxon>
        <taxon>Alphaproteobacteria</taxon>
        <taxon>Hyphomicrobiales</taxon>
        <taxon>Aestuariivirgaceae</taxon>
        <taxon>Aestuariivirga</taxon>
    </lineage>
</organism>
<evidence type="ECO:0008006" key="4">
    <source>
        <dbReference type="Google" id="ProtNLM"/>
    </source>
</evidence>
<reference evidence="3" key="1">
    <citation type="submission" date="2018-06" db="EMBL/GenBank/DDBJ databases">
        <title>Aestuariibacter litoralis strain KCTC 52945T.</title>
        <authorList>
            <person name="Li X."/>
            <person name="Salam N."/>
            <person name="Li J.-L."/>
            <person name="Chen Y.-M."/>
            <person name="Yang Z.-W."/>
            <person name="Zhang L.-Y."/>
            <person name="Han M.-X."/>
            <person name="Xiao M."/>
            <person name="Li W.-J."/>
        </authorList>
    </citation>
    <scope>NUCLEOTIDE SEQUENCE [LARGE SCALE GENOMIC DNA]</scope>
    <source>
        <strain evidence="3">KCTC 52945</strain>
    </source>
</reference>
<dbReference type="AlphaFoldDB" id="A0A2W2BTI7"/>
<sequence>MKKLLASLALTCAAVTAIASASHADTNPALANSQYCRDYAEDVICMGPEMMAMRAKIMAMTKEKAMELRSAYCRNKAVTGDPICDPKMMTDTTGY</sequence>
<dbReference type="RefSeq" id="WP_111198202.1">
    <property type="nucleotide sequence ID" value="NZ_QKVK01000004.1"/>
</dbReference>
<feature type="chain" id="PRO_5016099752" description="3',5'-cyclic-nucleotide phosphodiesterase" evidence="1">
    <location>
        <begin position="25"/>
        <end position="95"/>
    </location>
</feature>
<gene>
    <name evidence="2" type="ORF">DK847_09785</name>
</gene>